<feature type="region of interest" description="Disordered" evidence="1">
    <location>
        <begin position="66"/>
        <end position="91"/>
    </location>
</feature>
<accession>A0A7T4N7N7</accession>
<gene>
    <name evidence="3" type="ORF">I6I06_17150</name>
</gene>
<dbReference type="AlphaFoldDB" id="A0A7T4N7N7"/>
<feature type="transmembrane region" description="Helical" evidence="2">
    <location>
        <begin position="20"/>
        <end position="38"/>
    </location>
</feature>
<name>A0A7T4N7N7_9BURK</name>
<evidence type="ECO:0000256" key="1">
    <source>
        <dbReference type="SAM" id="MobiDB-lite"/>
    </source>
</evidence>
<evidence type="ECO:0000313" key="4">
    <source>
        <dbReference type="Proteomes" id="UP000595610"/>
    </source>
</evidence>
<evidence type="ECO:0000313" key="3">
    <source>
        <dbReference type="EMBL" id="QQC66733.1"/>
    </source>
</evidence>
<sequence length="91" mass="9856">MKLSQLRRKNKQLGQGMTEYIIIVALIAVSAIGVYSLFGQTLRNQTSGLAEEMSGKDAKDNISTAQTNADLATTNADKTKNMGTYNADNNK</sequence>
<organism evidence="3 4">
    <name type="scientific">Paraburkholderia ginsengisoli</name>
    <dbReference type="NCBI Taxonomy" id="311231"/>
    <lineage>
        <taxon>Bacteria</taxon>
        <taxon>Pseudomonadati</taxon>
        <taxon>Pseudomonadota</taxon>
        <taxon>Betaproteobacteria</taxon>
        <taxon>Burkholderiales</taxon>
        <taxon>Burkholderiaceae</taxon>
        <taxon>Paraburkholderia</taxon>
    </lineage>
</organism>
<dbReference type="EMBL" id="CP066076">
    <property type="protein sequence ID" value="QQC66733.1"/>
    <property type="molecule type" value="Genomic_DNA"/>
</dbReference>
<dbReference type="KEGG" id="pgis:I6I06_17150"/>
<keyword evidence="4" id="KW-1185">Reference proteome</keyword>
<protein>
    <submittedName>
        <fullName evidence="3">Pilus assembly protein</fullName>
    </submittedName>
</protein>
<proteinExistence type="predicted"/>
<reference evidence="3 4" key="1">
    <citation type="submission" date="2020-12" db="EMBL/GenBank/DDBJ databases">
        <title>FDA dAtabase for Regulatory Grade micrObial Sequences (FDA-ARGOS): Supporting development and validation of Infectious Disease Dx tests.</title>
        <authorList>
            <person name="Nelson B."/>
            <person name="Plummer A."/>
            <person name="Tallon L."/>
            <person name="Sadzewicz L."/>
            <person name="Zhao X."/>
            <person name="Boylan J."/>
            <person name="Ott S."/>
            <person name="Bowen H."/>
            <person name="Vavikolanu K."/>
            <person name="Mehta A."/>
            <person name="Aluvathingal J."/>
            <person name="Nadendla S."/>
            <person name="Myers T."/>
            <person name="Yan Y."/>
            <person name="Sichtig H."/>
        </authorList>
    </citation>
    <scope>NUCLEOTIDE SEQUENCE [LARGE SCALE GENOMIC DNA]</scope>
    <source>
        <strain evidence="3 4">FDAARGOS_1049</strain>
    </source>
</reference>
<evidence type="ECO:0000256" key="2">
    <source>
        <dbReference type="SAM" id="Phobius"/>
    </source>
</evidence>
<keyword evidence="2" id="KW-1133">Transmembrane helix</keyword>
<dbReference type="Proteomes" id="UP000595610">
    <property type="component" value="Chromosome 2"/>
</dbReference>
<keyword evidence="2" id="KW-0812">Transmembrane</keyword>
<dbReference type="RefSeq" id="WP_042326766.1">
    <property type="nucleotide sequence ID" value="NZ_CP066076.1"/>
</dbReference>
<keyword evidence="2" id="KW-0472">Membrane</keyword>